<accession>A0A2H3NPT8</accession>
<dbReference type="InterPro" id="IPR028098">
    <property type="entry name" value="Glyco_trans_4-like_N"/>
</dbReference>
<dbReference type="EMBL" id="PDEP01000001">
    <property type="protein sequence ID" value="PEN09253.1"/>
    <property type="molecule type" value="Genomic_DNA"/>
</dbReference>
<dbReference type="Proteomes" id="UP000221024">
    <property type="component" value="Unassembled WGS sequence"/>
</dbReference>
<keyword evidence="3" id="KW-1185">Reference proteome</keyword>
<dbReference type="OrthoDB" id="9794575at2"/>
<comment type="caution">
    <text evidence="2">The sequence shown here is derived from an EMBL/GenBank/DDBJ whole genome shotgun (WGS) entry which is preliminary data.</text>
</comment>
<dbReference type="AlphaFoldDB" id="A0A2H3NPT8"/>
<protein>
    <recommendedName>
        <fullName evidence="1">Glycosyltransferase subfamily 4-like N-terminal domain-containing protein</fullName>
    </recommendedName>
</protein>
<evidence type="ECO:0000313" key="2">
    <source>
        <dbReference type="EMBL" id="PEN09253.1"/>
    </source>
</evidence>
<organism evidence="2 3">
    <name type="scientific">Longimonas halophila</name>
    <dbReference type="NCBI Taxonomy" id="1469170"/>
    <lineage>
        <taxon>Bacteria</taxon>
        <taxon>Pseudomonadati</taxon>
        <taxon>Rhodothermota</taxon>
        <taxon>Rhodothermia</taxon>
        <taxon>Rhodothermales</taxon>
        <taxon>Salisaetaceae</taxon>
        <taxon>Longimonas</taxon>
    </lineage>
</organism>
<dbReference type="SUPFAM" id="SSF53756">
    <property type="entry name" value="UDP-Glycosyltransferase/glycogen phosphorylase"/>
    <property type="match status" value="1"/>
</dbReference>
<name>A0A2H3NPT8_9BACT</name>
<dbReference type="Gene3D" id="3.40.50.2000">
    <property type="entry name" value="Glycogen Phosphorylase B"/>
    <property type="match status" value="2"/>
</dbReference>
<feature type="domain" description="Glycosyltransferase subfamily 4-like N-terminal" evidence="1">
    <location>
        <begin position="30"/>
        <end position="193"/>
    </location>
</feature>
<reference evidence="2 3" key="1">
    <citation type="submission" date="2017-10" db="EMBL/GenBank/DDBJ databases">
        <title>Draft genome of Longimonas halophila.</title>
        <authorList>
            <person name="Goh K.M."/>
            <person name="Shamsir M.S."/>
            <person name="Lim S.W."/>
        </authorList>
    </citation>
    <scope>NUCLEOTIDE SEQUENCE [LARGE SCALE GENOMIC DNA]</scope>
    <source>
        <strain evidence="2 3">KCTC 42399</strain>
    </source>
</reference>
<dbReference type="Pfam" id="PF13579">
    <property type="entry name" value="Glyco_trans_4_4"/>
    <property type="match status" value="1"/>
</dbReference>
<sequence length="475" mass="53179">MYQPMGNVLAISYRFPPQTYPLAIRVDYFLKHLAQTHRVRAVTAAPQAALRGVEVHHVPERNAARFTRWMRRLRLQKISDLLLWPDSFVLWILPALYTAYRLVQEERPDAIVAFAMPYSGAIVAALLKQLTGLPLIINLNDSPTCPDVNAMYPSRLHAWANAAMEDWLVQTADAVVYVSKRNMERVRRRLPKAHQNKLCLIRRGVRLRDAPKPAARSSDAPVQIVYTGGLSGWHMHRDADDASASTWKTWGRAALHWWNHWGTYTTAPLDPRTHTPVYVGQAVQRLVAAHPEWAGRVQVQVYGNTFPDDVVRRVLHKYDLDSIVQVHDPQPHSDVLRLMHEADVLFLTLPDRPDGSPGGRISAKTYEYLTTQRPILAAVPPGENHDYLVNKPGVFLSRPSDVEQMAAHLEPLVDAALAGTPSTFDRSHLRTLLQSSRRAEAFSAVLEQVVPKLAVSTASALPSSPREACTAPVAA</sequence>
<evidence type="ECO:0000259" key="1">
    <source>
        <dbReference type="Pfam" id="PF13579"/>
    </source>
</evidence>
<dbReference type="GO" id="GO:0016757">
    <property type="term" value="F:glycosyltransferase activity"/>
    <property type="evidence" value="ECO:0007669"/>
    <property type="project" value="UniProtKB-ARBA"/>
</dbReference>
<proteinExistence type="predicted"/>
<evidence type="ECO:0000313" key="3">
    <source>
        <dbReference type="Proteomes" id="UP000221024"/>
    </source>
</evidence>
<gene>
    <name evidence="2" type="ORF">CRI93_00550</name>
</gene>